<dbReference type="RefSeq" id="WP_035324988.1">
    <property type="nucleotide sequence ID" value="NZ_CP015125.1"/>
</dbReference>
<evidence type="ECO:0000256" key="6">
    <source>
        <dbReference type="SAM" id="Phobius"/>
    </source>
</evidence>
<feature type="transmembrane region" description="Helical" evidence="6">
    <location>
        <begin position="387"/>
        <end position="407"/>
    </location>
</feature>
<keyword evidence="8" id="KW-1185">Reference proteome</keyword>
<dbReference type="Proteomes" id="UP000030140">
    <property type="component" value="Unassembled WGS sequence"/>
</dbReference>
<keyword evidence="2" id="KW-1003">Cell membrane</keyword>
<keyword evidence="3 6" id="KW-0812">Transmembrane</keyword>
<evidence type="ECO:0000313" key="7">
    <source>
        <dbReference type="EMBL" id="KGO05971.1"/>
    </source>
</evidence>
<feature type="transmembrane region" description="Helical" evidence="6">
    <location>
        <begin position="91"/>
        <end position="114"/>
    </location>
</feature>
<gene>
    <name evidence="7" type="ORF">NV36_03340</name>
</gene>
<dbReference type="Pfam" id="PF13440">
    <property type="entry name" value="Polysacc_synt_3"/>
    <property type="match status" value="1"/>
</dbReference>
<sequence>MIAIQHKIKKILSPEQIFMLSAFVVNGGNYFYNLGLGRVLGPGAFADAAILITLLLVLSFVAMTFQLAVAKFTTEFDKSKQEAFVQRAYKQATTFGIILGAAIVVFAGSLQTLFQTESSVMFTIFGIAVPLYFIMSVNRGNLQGRKSFIALSITYQLEMVYRLALTFALLLFFNIESSVAVATAIAISFIAGVFPFKKLTSKKAVQSALTSKESKAVMNFFVLTACYELTQIICNSSDILLVKHYFPSYDAGLYASLALIGRVVYFVTWMFVMLLLPTVVSMRKEGKNSVPVLMKYVGYITALASGIVLFTFLFPSFAVQILFGEQYMSIAPLLGWYALATSFFALSNIFAYYYLSLDHYKPIVIAAIFGVLQIVLIILFHDSLFEVVLAQVVAMGSLLIAQLLYFWKMQVK</sequence>
<dbReference type="PANTHER" id="PTHR30250">
    <property type="entry name" value="PST FAMILY PREDICTED COLANIC ACID TRANSPORTER"/>
    <property type="match status" value="1"/>
</dbReference>
<comment type="caution">
    <text evidence="7">The sequence shown here is derived from an EMBL/GenBank/DDBJ whole genome shotgun (WGS) entry which is preliminary data.</text>
</comment>
<comment type="subcellular location">
    <subcellularLocation>
        <location evidence="1">Cell membrane</location>
        <topology evidence="1">Multi-pass membrane protein</topology>
    </subcellularLocation>
</comment>
<dbReference type="OrthoDB" id="105016at2"/>
<evidence type="ECO:0000256" key="4">
    <source>
        <dbReference type="ARBA" id="ARBA00022989"/>
    </source>
</evidence>
<feature type="transmembrane region" description="Helical" evidence="6">
    <location>
        <begin position="12"/>
        <end position="32"/>
    </location>
</feature>
<dbReference type="GO" id="GO:0005886">
    <property type="term" value="C:plasma membrane"/>
    <property type="evidence" value="ECO:0007669"/>
    <property type="project" value="UniProtKB-SubCell"/>
</dbReference>
<feature type="transmembrane region" description="Helical" evidence="6">
    <location>
        <begin position="44"/>
        <end position="70"/>
    </location>
</feature>
<evidence type="ECO:0000256" key="1">
    <source>
        <dbReference type="ARBA" id="ARBA00004651"/>
    </source>
</evidence>
<keyword evidence="5 6" id="KW-0472">Membrane</keyword>
<accession>A0A0A2GUI4</accession>
<dbReference type="PATRIC" id="fig|1300343.5.peg.1871"/>
<dbReference type="PANTHER" id="PTHR30250:SF28">
    <property type="entry name" value="POLYSACCHARIDE BIOSYNTHESIS PROTEIN"/>
    <property type="match status" value="1"/>
</dbReference>
<feature type="transmembrane region" description="Helical" evidence="6">
    <location>
        <begin position="149"/>
        <end position="173"/>
    </location>
</feature>
<keyword evidence="4 6" id="KW-1133">Transmembrane helix</keyword>
<dbReference type="AlphaFoldDB" id="A0A0A2GUI4"/>
<feature type="transmembrane region" description="Helical" evidence="6">
    <location>
        <begin position="296"/>
        <end position="323"/>
    </location>
</feature>
<feature type="transmembrane region" description="Helical" evidence="6">
    <location>
        <begin position="335"/>
        <end position="355"/>
    </location>
</feature>
<evidence type="ECO:0000313" key="8">
    <source>
        <dbReference type="Proteomes" id="UP000030140"/>
    </source>
</evidence>
<protein>
    <submittedName>
        <fullName evidence="7">Sugar isomerase</fullName>
    </submittedName>
</protein>
<proteinExistence type="predicted"/>
<evidence type="ECO:0000256" key="3">
    <source>
        <dbReference type="ARBA" id="ARBA00022692"/>
    </source>
</evidence>
<dbReference type="EMBL" id="JSAQ01000001">
    <property type="protein sequence ID" value="KGO05971.1"/>
    <property type="molecule type" value="Genomic_DNA"/>
</dbReference>
<feature type="transmembrane region" description="Helical" evidence="6">
    <location>
        <begin position="253"/>
        <end position="276"/>
    </location>
</feature>
<keyword evidence="7" id="KW-0413">Isomerase</keyword>
<feature type="transmembrane region" description="Helical" evidence="6">
    <location>
        <begin position="179"/>
        <end position="196"/>
    </location>
</feature>
<feature type="transmembrane region" description="Helical" evidence="6">
    <location>
        <begin position="120"/>
        <end position="137"/>
    </location>
</feature>
<evidence type="ECO:0000256" key="5">
    <source>
        <dbReference type="ARBA" id="ARBA00023136"/>
    </source>
</evidence>
<feature type="transmembrane region" description="Helical" evidence="6">
    <location>
        <begin position="362"/>
        <end position="381"/>
    </location>
</feature>
<dbReference type="GO" id="GO:0016853">
    <property type="term" value="F:isomerase activity"/>
    <property type="evidence" value="ECO:0007669"/>
    <property type="project" value="UniProtKB-KW"/>
</dbReference>
<reference evidence="7 8" key="1">
    <citation type="submission" date="2014-10" db="EMBL/GenBank/DDBJ databases">
        <title>Draft genome sequence of the proteorhodopsin-containing marine bacterium Dokdonia donghaensis.</title>
        <authorList>
            <person name="Gomez-Consarnau L."/>
            <person name="Gonzalez J.M."/>
            <person name="Riedel T."/>
            <person name="Jaenicke S."/>
            <person name="Wagner-Doebler I."/>
            <person name="Fuhrman J.A."/>
        </authorList>
    </citation>
    <scope>NUCLEOTIDE SEQUENCE [LARGE SCALE GENOMIC DNA]</scope>
    <source>
        <strain evidence="7 8">DSW-1</strain>
    </source>
</reference>
<dbReference type="KEGG" id="ddo:I597_1861"/>
<organism evidence="7 8">
    <name type="scientific">Dokdonia donghaensis DSW-1</name>
    <dbReference type="NCBI Taxonomy" id="1300343"/>
    <lineage>
        <taxon>Bacteria</taxon>
        <taxon>Pseudomonadati</taxon>
        <taxon>Bacteroidota</taxon>
        <taxon>Flavobacteriia</taxon>
        <taxon>Flavobacteriales</taxon>
        <taxon>Flavobacteriaceae</taxon>
        <taxon>Dokdonia</taxon>
    </lineage>
</organism>
<dbReference type="InterPro" id="IPR050833">
    <property type="entry name" value="Poly_Biosynth_Transport"/>
</dbReference>
<name>A0A0A2GUI4_9FLAO</name>
<evidence type="ECO:0000256" key="2">
    <source>
        <dbReference type="ARBA" id="ARBA00022475"/>
    </source>
</evidence>
<feature type="transmembrane region" description="Helical" evidence="6">
    <location>
        <begin position="216"/>
        <end position="233"/>
    </location>
</feature>